<dbReference type="HOGENOM" id="CLU_712934_0_0_2"/>
<keyword evidence="3" id="KW-0804">Transcription</keyword>
<dbReference type="AlphaFoldDB" id="A1RW16"/>
<dbReference type="PANTHER" id="PTHR33154">
    <property type="entry name" value="TRANSCRIPTIONAL REGULATOR, ARSR FAMILY"/>
    <property type="match status" value="1"/>
</dbReference>
<accession>A1RW16</accession>
<keyword evidence="6" id="KW-1185">Reference proteome</keyword>
<dbReference type="STRING" id="384616.Pisl_2001"/>
<evidence type="ECO:0000256" key="1">
    <source>
        <dbReference type="ARBA" id="ARBA00023015"/>
    </source>
</evidence>
<keyword evidence="2" id="KW-0238">DNA-binding</keyword>
<dbReference type="SUPFAM" id="SSF46785">
    <property type="entry name" value="Winged helix' DNA-binding domain"/>
    <property type="match status" value="1"/>
</dbReference>
<evidence type="ECO:0000259" key="4">
    <source>
        <dbReference type="SMART" id="SM00418"/>
    </source>
</evidence>
<feature type="domain" description="HTH arsR-type" evidence="4">
    <location>
        <begin position="3"/>
        <end position="78"/>
    </location>
</feature>
<name>A1RW16_PYRIL</name>
<dbReference type="InterPro" id="IPR036390">
    <property type="entry name" value="WH_DNA-bd_sf"/>
</dbReference>
<dbReference type="GeneID" id="4618311"/>
<keyword evidence="1" id="KW-0805">Transcription regulation</keyword>
<dbReference type="Proteomes" id="UP000002595">
    <property type="component" value="Chromosome"/>
</dbReference>
<dbReference type="KEGG" id="pis:Pisl_2001"/>
<protein>
    <submittedName>
        <fullName evidence="5">Transcriptional regulator, ArsR family</fullName>
    </submittedName>
</protein>
<dbReference type="CDD" id="cd00090">
    <property type="entry name" value="HTH_ARSR"/>
    <property type="match status" value="1"/>
</dbReference>
<evidence type="ECO:0000256" key="2">
    <source>
        <dbReference type="ARBA" id="ARBA00023125"/>
    </source>
</evidence>
<dbReference type="PANTHER" id="PTHR33154:SF33">
    <property type="entry name" value="TRANSCRIPTIONAL REPRESSOR SDPR"/>
    <property type="match status" value="1"/>
</dbReference>
<evidence type="ECO:0000313" key="6">
    <source>
        <dbReference type="Proteomes" id="UP000002595"/>
    </source>
</evidence>
<organism evidence="5 6">
    <name type="scientific">Pyrobaculum islandicum (strain DSM 4184 / JCM 9189 / GEO3)</name>
    <dbReference type="NCBI Taxonomy" id="384616"/>
    <lineage>
        <taxon>Archaea</taxon>
        <taxon>Thermoproteota</taxon>
        <taxon>Thermoprotei</taxon>
        <taxon>Thermoproteales</taxon>
        <taxon>Thermoproteaceae</taxon>
        <taxon>Pyrobaculum</taxon>
    </lineage>
</organism>
<dbReference type="GO" id="GO:0003700">
    <property type="term" value="F:DNA-binding transcription factor activity"/>
    <property type="evidence" value="ECO:0007669"/>
    <property type="project" value="InterPro"/>
</dbReference>
<proteinExistence type="predicted"/>
<evidence type="ECO:0000313" key="5">
    <source>
        <dbReference type="EMBL" id="ABL89148.1"/>
    </source>
</evidence>
<dbReference type="Pfam" id="PF12840">
    <property type="entry name" value="HTH_20"/>
    <property type="match status" value="1"/>
</dbReference>
<dbReference type="GO" id="GO:0003677">
    <property type="term" value="F:DNA binding"/>
    <property type="evidence" value="ECO:0007669"/>
    <property type="project" value="UniProtKB-KW"/>
</dbReference>
<dbReference type="InterPro" id="IPR036388">
    <property type="entry name" value="WH-like_DNA-bd_sf"/>
</dbReference>
<dbReference type="InterPro" id="IPR001845">
    <property type="entry name" value="HTH_ArsR_DNA-bd_dom"/>
</dbReference>
<dbReference type="Gene3D" id="1.10.10.10">
    <property type="entry name" value="Winged helix-like DNA-binding domain superfamily/Winged helix DNA-binding domain"/>
    <property type="match status" value="1"/>
</dbReference>
<dbReference type="RefSeq" id="WP_011763723.1">
    <property type="nucleotide sequence ID" value="NC_008701.1"/>
</dbReference>
<dbReference type="OrthoDB" id="21363at2157"/>
<dbReference type="SMART" id="SM00418">
    <property type="entry name" value="HTH_ARSR"/>
    <property type="match status" value="1"/>
</dbReference>
<gene>
    <name evidence="5" type="ordered locus">Pisl_2001</name>
</gene>
<reference evidence="5" key="1">
    <citation type="submission" date="2006-12" db="EMBL/GenBank/DDBJ databases">
        <title>Complete sequence of Pyrobaculum islandicum DSM 4184.</title>
        <authorList>
            <person name="Copeland A."/>
            <person name="Lucas S."/>
            <person name="Lapidus A."/>
            <person name="Barry K."/>
            <person name="Detter J.C."/>
            <person name="Glavina del Rio T."/>
            <person name="Dalin E."/>
            <person name="Tice H."/>
            <person name="Pitluck S."/>
            <person name="Meincke L."/>
            <person name="Brettin T."/>
            <person name="Bruce D."/>
            <person name="Han C."/>
            <person name="Tapia R."/>
            <person name="Gilna P."/>
            <person name="Schmutz J."/>
            <person name="Larimer F."/>
            <person name="Land M."/>
            <person name="Hauser L."/>
            <person name="Kyrpides N."/>
            <person name="Mikhailova N."/>
            <person name="Cozen A.E."/>
            <person name="Fitz-Gibbon S.T."/>
            <person name="House C.H."/>
            <person name="Saltikov C."/>
            <person name="Lowe T."/>
            <person name="Richardson P."/>
        </authorList>
    </citation>
    <scope>NUCLEOTIDE SEQUENCE [LARGE SCALE GENOMIC DNA]</scope>
    <source>
        <strain evidence="5">DSM 4184</strain>
    </source>
</reference>
<sequence length="387" mass="42014">MDRVFEALAHPIRRKILKLLEERPRSYSELMEELGVDSPTLAFHIKKLGGLVEKNERGFYILTEAGRRALSVVKQLETEAAQSLDIKELELSDRVFLKVGRDLLELAKREGKKVRIFDTAVVEFEKDIPPELFYEVVEEIRDVGVVKTPKHLRPYVETRVRDVGIVTERSLLSTLLKLVVEVLALGGVKSGVRRRRELVEVYRGPLSHGGRVEVEVAGGRVKIFGGPNQVVARCEDARDFEVGDGRISAEGCEVEMALLEVKSLSLDVAGGDVEISLSLSNLKADVSGGVVKADLALAGGDVEIDLSGGVFTGRLKYSVFEGAASLKLDLAGGAARLKLDLPPEVGLFVATESEGGVVRTPKPRPGGRGVLQTYIKAAGGIVDIALD</sequence>
<dbReference type="eggNOG" id="arCOG03859">
    <property type="taxonomic scope" value="Archaea"/>
</dbReference>
<dbReference type="InterPro" id="IPR051081">
    <property type="entry name" value="HTH_MetalResp_TranReg"/>
</dbReference>
<dbReference type="InterPro" id="IPR011991">
    <property type="entry name" value="ArsR-like_HTH"/>
</dbReference>
<dbReference type="EMBL" id="CP000504">
    <property type="protein sequence ID" value="ABL89148.1"/>
    <property type="molecule type" value="Genomic_DNA"/>
</dbReference>
<evidence type="ECO:0000256" key="3">
    <source>
        <dbReference type="ARBA" id="ARBA00023163"/>
    </source>
</evidence>